<reference evidence="1" key="1">
    <citation type="submission" date="2018-05" db="EMBL/GenBank/DDBJ databases">
        <authorList>
            <person name="Lanie J.A."/>
            <person name="Ng W.-L."/>
            <person name="Kazmierczak K.M."/>
            <person name="Andrzejewski T.M."/>
            <person name="Davidsen T.M."/>
            <person name="Wayne K.J."/>
            <person name="Tettelin H."/>
            <person name="Glass J.I."/>
            <person name="Rusch D."/>
            <person name="Podicherti R."/>
            <person name="Tsui H.-C.T."/>
            <person name="Winkler M.E."/>
        </authorList>
    </citation>
    <scope>NUCLEOTIDE SEQUENCE</scope>
</reference>
<dbReference type="AlphaFoldDB" id="A0A382WS08"/>
<name>A0A382WS08_9ZZZZ</name>
<organism evidence="1">
    <name type="scientific">marine metagenome</name>
    <dbReference type="NCBI Taxonomy" id="408172"/>
    <lineage>
        <taxon>unclassified sequences</taxon>
        <taxon>metagenomes</taxon>
        <taxon>ecological metagenomes</taxon>
    </lineage>
</organism>
<proteinExistence type="predicted"/>
<accession>A0A382WS08</accession>
<sequence length="48" mass="4945">AEPSGYKCKSSLEPRYASTASGLVPSGVSLDDNFTKRLSLGALESPGT</sequence>
<evidence type="ECO:0000313" key="1">
    <source>
        <dbReference type="EMBL" id="SVD61647.1"/>
    </source>
</evidence>
<protein>
    <submittedName>
        <fullName evidence="1">Uncharacterized protein</fullName>
    </submittedName>
</protein>
<feature type="non-terminal residue" evidence="1">
    <location>
        <position position="1"/>
    </location>
</feature>
<dbReference type="EMBL" id="UINC01162089">
    <property type="protein sequence ID" value="SVD61647.1"/>
    <property type="molecule type" value="Genomic_DNA"/>
</dbReference>
<gene>
    <name evidence="1" type="ORF">METZ01_LOCUS414501</name>
</gene>